<dbReference type="InterPro" id="IPR039448">
    <property type="entry name" value="Beta_helix"/>
</dbReference>
<evidence type="ECO:0000256" key="2">
    <source>
        <dbReference type="SAM" id="SignalP"/>
    </source>
</evidence>
<dbReference type="KEGG" id="sace:GIY23_03065"/>
<name>A0A5Q3Q2H0_9PSEU</name>
<organism evidence="4 5">
    <name type="scientific">Allosaccharopolyspora coralli</name>
    <dbReference type="NCBI Taxonomy" id="2665642"/>
    <lineage>
        <taxon>Bacteria</taxon>
        <taxon>Bacillati</taxon>
        <taxon>Actinomycetota</taxon>
        <taxon>Actinomycetes</taxon>
        <taxon>Pseudonocardiales</taxon>
        <taxon>Pseudonocardiaceae</taxon>
        <taxon>Allosaccharopolyspora</taxon>
    </lineage>
</organism>
<dbReference type="InterPro" id="IPR012334">
    <property type="entry name" value="Pectin_lyas_fold"/>
</dbReference>
<evidence type="ECO:0000256" key="1">
    <source>
        <dbReference type="SAM" id="MobiDB-lite"/>
    </source>
</evidence>
<gene>
    <name evidence="4" type="ORF">GIY23_03065</name>
</gene>
<dbReference type="InterPro" id="IPR011050">
    <property type="entry name" value="Pectin_lyase_fold/virulence"/>
</dbReference>
<dbReference type="RefSeq" id="WP_154075281.1">
    <property type="nucleotide sequence ID" value="NZ_CP045929.1"/>
</dbReference>
<dbReference type="Pfam" id="PF13229">
    <property type="entry name" value="Beta_helix"/>
    <property type="match status" value="1"/>
</dbReference>
<evidence type="ECO:0000313" key="4">
    <source>
        <dbReference type="EMBL" id="QGK68672.1"/>
    </source>
</evidence>
<feature type="signal peptide" evidence="2">
    <location>
        <begin position="1"/>
        <end position="24"/>
    </location>
</feature>
<keyword evidence="2" id="KW-0732">Signal</keyword>
<evidence type="ECO:0000259" key="3">
    <source>
        <dbReference type="Pfam" id="PF13229"/>
    </source>
</evidence>
<accession>A0A5Q3Q2H0</accession>
<protein>
    <recommendedName>
        <fullName evidence="3">Right handed beta helix domain-containing protein</fullName>
    </recommendedName>
</protein>
<dbReference type="EMBL" id="CP045929">
    <property type="protein sequence ID" value="QGK68672.1"/>
    <property type="molecule type" value="Genomic_DNA"/>
</dbReference>
<dbReference type="SUPFAM" id="SSF51126">
    <property type="entry name" value="Pectin lyase-like"/>
    <property type="match status" value="1"/>
</dbReference>
<dbReference type="Proteomes" id="UP000371041">
    <property type="component" value="Chromosome"/>
</dbReference>
<dbReference type="SMART" id="SM00710">
    <property type="entry name" value="PbH1"/>
    <property type="match status" value="5"/>
</dbReference>
<evidence type="ECO:0000313" key="5">
    <source>
        <dbReference type="Proteomes" id="UP000371041"/>
    </source>
</evidence>
<dbReference type="AlphaFoldDB" id="A0A5Q3Q2H0"/>
<dbReference type="PROSITE" id="PS51257">
    <property type="entry name" value="PROKAR_LIPOPROTEIN"/>
    <property type="match status" value="1"/>
</dbReference>
<keyword evidence="5" id="KW-1185">Reference proteome</keyword>
<feature type="chain" id="PRO_5039136481" description="Right handed beta helix domain-containing protein" evidence="2">
    <location>
        <begin position="25"/>
        <end position="365"/>
    </location>
</feature>
<feature type="region of interest" description="Disordered" evidence="1">
    <location>
        <begin position="26"/>
        <end position="55"/>
    </location>
</feature>
<proteinExistence type="predicted"/>
<feature type="domain" description="Right handed beta helix" evidence="3">
    <location>
        <begin position="133"/>
        <end position="269"/>
    </location>
</feature>
<reference evidence="5" key="1">
    <citation type="submission" date="2019-11" db="EMBL/GenBank/DDBJ databases">
        <title>The complete genome sequence of Saccharopolyspora sp. E2A.</title>
        <authorList>
            <person name="Zhang G."/>
        </authorList>
    </citation>
    <scope>NUCLEOTIDE SEQUENCE [LARGE SCALE GENOMIC DNA]</scope>
    <source>
        <strain evidence="5">E2A</strain>
    </source>
</reference>
<dbReference type="Gene3D" id="2.160.20.10">
    <property type="entry name" value="Single-stranded right-handed beta-helix, Pectin lyase-like"/>
    <property type="match status" value="1"/>
</dbReference>
<dbReference type="InterPro" id="IPR006626">
    <property type="entry name" value="PbH1"/>
</dbReference>
<sequence length="365" mass="38175">MRAWGGGFSAVAAVVVLTACTGGAELAPPPPAAVQAPSPLREADRRAAEPGPDQCTAWATTPDEATAALTTAEPGSTVCFGGAELAETDLTLQNSGTPQQPITLLGNTTVVQSVAVAADHVTVDGFTTRAGDGLVLEGDGLTARGNTVLDAADEGISCTRCTDSLLERNAVARAGGVGISIDGERIAVRNNEINTIVAREGGYADGIHFFGSDHVLSGNTVRDIKDDGYPRPPRTTCFWTDDRERPPTVDVEITNNRCVNVDHQCLAASAEDAGSLGAVGRSHTLRFHNNVCATAGSPAVLIRWFPHVEVTGNDFRASQSRLGISIRDESEDATVLDNRFGGDYPMFRLDETSSPGFTASGNLAR</sequence>